<dbReference type="EMBL" id="GL877122">
    <property type="protein sequence ID" value="KLU93150.1"/>
    <property type="molecule type" value="Genomic_DNA"/>
</dbReference>
<evidence type="ECO:0000256" key="1">
    <source>
        <dbReference type="SAM" id="MobiDB-lite"/>
    </source>
</evidence>
<dbReference type="AlphaFoldDB" id="A0A0H2UA39"/>
<sequence length="300" mass="32470">MAVQTTPDPGVEYSSTREARVILNRILSTVSLPPEVEGIARAARFVSSRDLPYFPIPLKETELGAALKAIEGSLASALAKTRDGPPPPTALENGSSSSKVTVSLERTTAFLFQTYLSSVGGMSKLDPDVKKILKDTDLLKAQSDPYRRMSANLYATARPGEYYHIHGSLEASTTLSMLDLEPFRPDLNALGHEAIVEEIESHVKRFTSDELEKLNADKRQAGVPALRHEEFLQTPHGKTNMELPPWSVDQLESQTPPCPLPAATGSSSGTQARPLAGIKVLELSRIIAGPVIGRTLAEYG</sequence>
<evidence type="ECO:0000313" key="2">
    <source>
        <dbReference type="EMBL" id="KLU93150.1"/>
    </source>
</evidence>
<dbReference type="PANTHER" id="PTHR48229">
    <property type="entry name" value="CAIB/BAIF FAMILY ENZYME (AFU_ORTHOLOGUE AFUA_1G05360)-RELATED"/>
    <property type="match status" value="1"/>
</dbReference>
<name>A0A0H2UA39_MAGP6</name>
<reference evidence="2" key="2">
    <citation type="submission" date="2011-03" db="EMBL/GenBank/DDBJ databases">
        <title>Annotation of Magnaporthe poae ATCC 64411.</title>
        <authorList>
            <person name="Ma L.-J."/>
            <person name="Dead R."/>
            <person name="Young S.K."/>
            <person name="Zeng Q."/>
            <person name="Gargeya S."/>
            <person name="Fitzgerald M."/>
            <person name="Haas B."/>
            <person name="Abouelleil A."/>
            <person name="Alvarado L."/>
            <person name="Arachchi H.M."/>
            <person name="Berlin A."/>
            <person name="Brown A."/>
            <person name="Chapman S.B."/>
            <person name="Chen Z."/>
            <person name="Dunbar C."/>
            <person name="Freedman E."/>
            <person name="Gearin G."/>
            <person name="Gellesch M."/>
            <person name="Goldberg J."/>
            <person name="Griggs A."/>
            <person name="Gujja S."/>
            <person name="Heiman D."/>
            <person name="Howarth C."/>
            <person name="Larson L."/>
            <person name="Lui A."/>
            <person name="MacDonald P.J.P."/>
            <person name="Mehta T."/>
            <person name="Montmayeur A."/>
            <person name="Murphy C."/>
            <person name="Neiman D."/>
            <person name="Pearson M."/>
            <person name="Priest M."/>
            <person name="Roberts A."/>
            <person name="Saif S."/>
            <person name="Shea T."/>
            <person name="Shenoy N."/>
            <person name="Sisk P."/>
            <person name="Stolte C."/>
            <person name="Sykes S."/>
            <person name="Yandava C."/>
            <person name="Wortman J."/>
            <person name="Nusbaum C."/>
            <person name="Birren B."/>
        </authorList>
    </citation>
    <scope>NUCLEOTIDE SEQUENCE</scope>
    <source>
        <strain evidence="2">ATCC 64411</strain>
    </source>
</reference>
<dbReference type="PANTHER" id="PTHR48229:SF1">
    <property type="entry name" value="ALPHA METHYLACYL-COA RACEMASE-RELATED"/>
    <property type="match status" value="1"/>
</dbReference>
<protein>
    <submittedName>
        <fullName evidence="2">Uncharacterized protein</fullName>
    </submittedName>
</protein>
<dbReference type="InterPro" id="IPR023606">
    <property type="entry name" value="CoA-Trfase_III_dom_1_sf"/>
</dbReference>
<dbReference type="Gene3D" id="3.40.50.10540">
    <property type="entry name" value="Crotonobetainyl-coa:carnitine coa-transferase, domain 1"/>
    <property type="match status" value="1"/>
</dbReference>
<dbReference type="OrthoDB" id="2308815at2759"/>
<dbReference type="InterPro" id="IPR052985">
    <property type="entry name" value="CoA-trans_III_biosynth/detox"/>
</dbReference>
<gene>
    <name evidence="2" type="ORF">MAPG_12088</name>
</gene>
<feature type="non-terminal residue" evidence="2">
    <location>
        <position position="300"/>
    </location>
</feature>
<feature type="region of interest" description="Disordered" evidence="1">
    <location>
        <begin position="250"/>
        <end position="271"/>
    </location>
</feature>
<reference evidence="2" key="1">
    <citation type="submission" date="2010-05" db="EMBL/GenBank/DDBJ databases">
        <title>The Genome Sequence of Magnaporthe poae strain ATCC 64411.</title>
        <authorList>
            <consortium name="The Broad Institute Genome Sequencing Platform"/>
            <consortium name="Broad Institute Genome Sequencing Center for Infectious Disease"/>
            <person name="Ma L.-J."/>
            <person name="Dead R."/>
            <person name="Young S."/>
            <person name="Zeng Q."/>
            <person name="Koehrsen M."/>
            <person name="Alvarado L."/>
            <person name="Berlin A."/>
            <person name="Chapman S.B."/>
            <person name="Chen Z."/>
            <person name="Freedman E."/>
            <person name="Gellesch M."/>
            <person name="Goldberg J."/>
            <person name="Griggs A."/>
            <person name="Gujja S."/>
            <person name="Heilman E.R."/>
            <person name="Heiman D."/>
            <person name="Hepburn T."/>
            <person name="Howarth C."/>
            <person name="Jen D."/>
            <person name="Larson L."/>
            <person name="Mehta T."/>
            <person name="Neiman D."/>
            <person name="Pearson M."/>
            <person name="Roberts A."/>
            <person name="Saif S."/>
            <person name="Shea T."/>
            <person name="Shenoy N."/>
            <person name="Sisk P."/>
            <person name="Stolte C."/>
            <person name="Sykes S."/>
            <person name="Walk T."/>
            <person name="White J."/>
            <person name="Yandava C."/>
            <person name="Haas B."/>
            <person name="Nusbaum C."/>
            <person name="Birren B."/>
        </authorList>
    </citation>
    <scope>NUCLEOTIDE SEQUENCE</scope>
    <source>
        <strain evidence="2">ATCC 64411</strain>
    </source>
</reference>
<dbReference type="SUPFAM" id="SSF89796">
    <property type="entry name" value="CoA-transferase family III (CaiB/BaiF)"/>
    <property type="match status" value="2"/>
</dbReference>
<organism evidence="2">
    <name type="scientific">Magnaporthiopsis poae (strain ATCC 64411 / 73-15)</name>
    <name type="common">Kentucky bluegrass fungus</name>
    <name type="synonym">Magnaporthe poae</name>
    <dbReference type="NCBI Taxonomy" id="644358"/>
    <lineage>
        <taxon>Eukaryota</taxon>
        <taxon>Fungi</taxon>
        <taxon>Dikarya</taxon>
        <taxon>Ascomycota</taxon>
        <taxon>Pezizomycotina</taxon>
        <taxon>Sordariomycetes</taxon>
        <taxon>Sordariomycetidae</taxon>
        <taxon>Magnaporthales</taxon>
        <taxon>Magnaporthaceae</taxon>
        <taxon>Magnaporthiopsis</taxon>
    </lineage>
</organism>
<feature type="region of interest" description="Disordered" evidence="1">
    <location>
        <begin position="78"/>
        <end position="98"/>
    </location>
</feature>
<accession>A0A0H2UA39</accession>
<dbReference type="VEuPathDB" id="FungiDB:MAPG_12088"/>
<proteinExistence type="predicted"/>